<comment type="caution">
    <text evidence="2">The sequence shown here is derived from an EMBL/GenBank/DDBJ whole genome shotgun (WGS) entry which is preliminary data.</text>
</comment>
<feature type="transmembrane region" description="Helical" evidence="1">
    <location>
        <begin position="20"/>
        <end position="39"/>
    </location>
</feature>
<proteinExistence type="predicted"/>
<evidence type="ECO:0000256" key="1">
    <source>
        <dbReference type="SAM" id="Phobius"/>
    </source>
</evidence>
<keyword evidence="1" id="KW-0472">Membrane</keyword>
<protein>
    <submittedName>
        <fullName evidence="2">Uncharacterized protein</fullName>
    </submittedName>
</protein>
<keyword evidence="1" id="KW-0812">Transmembrane</keyword>
<name>A0A8K0W141_9PLEO</name>
<accession>A0A8K0W141</accession>
<dbReference type="Proteomes" id="UP000813461">
    <property type="component" value="Unassembled WGS sequence"/>
</dbReference>
<keyword evidence="3" id="KW-1185">Reference proteome</keyword>
<evidence type="ECO:0000313" key="2">
    <source>
        <dbReference type="EMBL" id="KAH7090403.1"/>
    </source>
</evidence>
<feature type="transmembrane region" description="Helical" evidence="1">
    <location>
        <begin position="60"/>
        <end position="79"/>
    </location>
</feature>
<keyword evidence="1" id="KW-1133">Transmembrane helix</keyword>
<gene>
    <name evidence="2" type="ORF">FB567DRAFT_290341</name>
</gene>
<dbReference type="AlphaFoldDB" id="A0A8K0W141"/>
<evidence type="ECO:0000313" key="3">
    <source>
        <dbReference type="Proteomes" id="UP000813461"/>
    </source>
</evidence>
<reference evidence="2" key="1">
    <citation type="journal article" date="2021" name="Nat. Commun.">
        <title>Genetic determinants of endophytism in the Arabidopsis root mycobiome.</title>
        <authorList>
            <person name="Mesny F."/>
            <person name="Miyauchi S."/>
            <person name="Thiergart T."/>
            <person name="Pickel B."/>
            <person name="Atanasova L."/>
            <person name="Karlsson M."/>
            <person name="Huettel B."/>
            <person name="Barry K.W."/>
            <person name="Haridas S."/>
            <person name="Chen C."/>
            <person name="Bauer D."/>
            <person name="Andreopoulos W."/>
            <person name="Pangilinan J."/>
            <person name="LaButti K."/>
            <person name="Riley R."/>
            <person name="Lipzen A."/>
            <person name="Clum A."/>
            <person name="Drula E."/>
            <person name="Henrissat B."/>
            <person name="Kohler A."/>
            <person name="Grigoriev I.V."/>
            <person name="Martin F.M."/>
            <person name="Hacquard S."/>
        </authorList>
    </citation>
    <scope>NUCLEOTIDE SEQUENCE</scope>
    <source>
        <strain evidence="2">MPI-SDFR-AT-0120</strain>
    </source>
</reference>
<dbReference type="EMBL" id="JAGMVJ010000005">
    <property type="protein sequence ID" value="KAH7090403.1"/>
    <property type="molecule type" value="Genomic_DNA"/>
</dbReference>
<organism evidence="2 3">
    <name type="scientific">Paraphoma chrysanthemicola</name>
    <dbReference type="NCBI Taxonomy" id="798071"/>
    <lineage>
        <taxon>Eukaryota</taxon>
        <taxon>Fungi</taxon>
        <taxon>Dikarya</taxon>
        <taxon>Ascomycota</taxon>
        <taxon>Pezizomycotina</taxon>
        <taxon>Dothideomycetes</taxon>
        <taxon>Pleosporomycetidae</taxon>
        <taxon>Pleosporales</taxon>
        <taxon>Pleosporineae</taxon>
        <taxon>Phaeosphaeriaceae</taxon>
        <taxon>Paraphoma</taxon>
    </lineage>
</organism>
<sequence>MLSHERATSWLLRLHCLPPCLLWCGKPSVLALIFINLKPAASGRRHCTNAPVSFASRHSLLCKFMATAFFGFTTLVLWHSHP</sequence>